<keyword evidence="1" id="KW-1133">Transmembrane helix</keyword>
<dbReference type="EMBL" id="UOGL01000308">
    <property type="protein sequence ID" value="VAX39161.1"/>
    <property type="molecule type" value="Genomic_DNA"/>
</dbReference>
<organism evidence="2">
    <name type="scientific">hydrothermal vent metagenome</name>
    <dbReference type="NCBI Taxonomy" id="652676"/>
    <lineage>
        <taxon>unclassified sequences</taxon>
        <taxon>metagenomes</taxon>
        <taxon>ecological metagenomes</taxon>
    </lineage>
</organism>
<keyword evidence="1" id="KW-0812">Transmembrane</keyword>
<dbReference type="AlphaFoldDB" id="A0A3B1DJR8"/>
<feature type="non-terminal residue" evidence="2">
    <location>
        <position position="157"/>
    </location>
</feature>
<feature type="transmembrane region" description="Helical" evidence="1">
    <location>
        <begin position="39"/>
        <end position="57"/>
    </location>
</feature>
<accession>A0A3B1DJR8</accession>
<keyword evidence="1" id="KW-0472">Membrane</keyword>
<proteinExistence type="predicted"/>
<name>A0A3B1DJR8_9ZZZZ</name>
<evidence type="ECO:0000256" key="1">
    <source>
        <dbReference type="SAM" id="Phobius"/>
    </source>
</evidence>
<protein>
    <submittedName>
        <fullName evidence="2">Uncharacterized protein</fullName>
    </submittedName>
</protein>
<reference evidence="2" key="1">
    <citation type="submission" date="2018-06" db="EMBL/GenBank/DDBJ databases">
        <authorList>
            <person name="Zhirakovskaya E."/>
        </authorList>
    </citation>
    <scope>NUCLEOTIDE SEQUENCE</scope>
</reference>
<sequence length="157" mass="17448">MRSQKNCTFSSTEVQKFAHDWLSNCLNFTDHGHKCTAKVVINILLLAAAGICSLHAICKKLSGSPSSVALFDALRAMLPDLTELERNLNNSLRPTGIALKSLQKKSREVAIDLTLLPYHGEPYECEAEIYRSLSKSGTSHFHAYATAYVIHKGHRYT</sequence>
<evidence type="ECO:0000313" key="2">
    <source>
        <dbReference type="EMBL" id="VAX39161.1"/>
    </source>
</evidence>
<gene>
    <name evidence="2" type="ORF">MNBD_PLANCTO02-2720</name>
</gene>